<feature type="region of interest" description="Disordered" evidence="1">
    <location>
        <begin position="160"/>
        <end position="186"/>
    </location>
</feature>
<dbReference type="PANTHER" id="PTHR46033">
    <property type="entry name" value="PROTEIN MAIN-LIKE 2"/>
    <property type="match status" value="1"/>
</dbReference>
<organism evidence="3 4">
    <name type="scientific">Gossypium arboreum</name>
    <name type="common">Tree cotton</name>
    <name type="synonym">Gossypium nanking</name>
    <dbReference type="NCBI Taxonomy" id="29729"/>
    <lineage>
        <taxon>Eukaryota</taxon>
        <taxon>Viridiplantae</taxon>
        <taxon>Streptophyta</taxon>
        <taxon>Embryophyta</taxon>
        <taxon>Tracheophyta</taxon>
        <taxon>Spermatophyta</taxon>
        <taxon>Magnoliopsida</taxon>
        <taxon>eudicotyledons</taxon>
        <taxon>Gunneridae</taxon>
        <taxon>Pentapetalae</taxon>
        <taxon>rosids</taxon>
        <taxon>malvids</taxon>
        <taxon>Malvales</taxon>
        <taxon>Malvaceae</taxon>
        <taxon>Malvoideae</taxon>
        <taxon>Gossypium</taxon>
    </lineage>
</organism>
<dbReference type="EMBL" id="JARKNE010000013">
    <property type="protein sequence ID" value="KAK5771141.1"/>
    <property type="molecule type" value="Genomic_DNA"/>
</dbReference>
<gene>
    <name evidence="3" type="ORF">PVK06_047319</name>
</gene>
<dbReference type="Proteomes" id="UP001358586">
    <property type="component" value="Chromosome 13"/>
</dbReference>
<keyword evidence="4" id="KW-1185">Reference proteome</keyword>
<protein>
    <recommendedName>
        <fullName evidence="2">Aminotransferase-like plant mobile domain-containing protein</fullName>
    </recommendedName>
</protein>
<evidence type="ECO:0000313" key="4">
    <source>
        <dbReference type="Proteomes" id="UP001358586"/>
    </source>
</evidence>
<dbReference type="InterPro" id="IPR044824">
    <property type="entry name" value="MAIN-like"/>
</dbReference>
<feature type="compositionally biased region" description="Basic and acidic residues" evidence="1">
    <location>
        <begin position="160"/>
        <end position="173"/>
    </location>
</feature>
<evidence type="ECO:0000256" key="1">
    <source>
        <dbReference type="SAM" id="MobiDB-lite"/>
    </source>
</evidence>
<accession>A0ABR0MD22</accession>
<dbReference type="PANTHER" id="PTHR46033:SF8">
    <property type="entry name" value="PROTEIN MAINTENANCE OF MERISTEMS-LIKE"/>
    <property type="match status" value="1"/>
</dbReference>
<dbReference type="InterPro" id="IPR019557">
    <property type="entry name" value="AminoTfrase-like_pln_mobile"/>
</dbReference>
<name>A0ABR0MD22_GOSAR</name>
<dbReference type="Pfam" id="PF10536">
    <property type="entry name" value="PMD"/>
    <property type="match status" value="1"/>
</dbReference>
<feature type="compositionally biased region" description="Acidic residues" evidence="1">
    <location>
        <begin position="174"/>
        <end position="186"/>
    </location>
</feature>
<proteinExistence type="predicted"/>
<feature type="domain" description="Aminotransferase-like plant mobile" evidence="2">
    <location>
        <begin position="6"/>
        <end position="116"/>
    </location>
</feature>
<reference evidence="3 4" key="1">
    <citation type="submission" date="2023-03" db="EMBL/GenBank/DDBJ databases">
        <title>WGS of Gossypium arboreum.</title>
        <authorList>
            <person name="Yu D."/>
        </authorList>
    </citation>
    <scope>NUCLEOTIDE SEQUENCE [LARGE SCALE GENOMIC DNA]</scope>
    <source>
        <tissue evidence="3">Leaf</tissue>
    </source>
</reference>
<comment type="caution">
    <text evidence="3">The sequence shown here is derived from an EMBL/GenBank/DDBJ whole genome shotgun (WGS) entry which is preliminary data.</text>
</comment>
<sequence>MLGGTKLDPPLTSVLVERWRPKIQKFHLPCGECTITLKDVSLQLDLSVAWDVVTRPVVSTNWNVTCEQLLGNVSNRFRGSRIEMRWLKDDFQTINTSANDVEIEQFACAFILSSLSTELEDIRLALDQQTEKELGYPRIRRLNQGDALWVAKTHSQSFIKEGDEVNGRPRSTNEEEVEEEPPALIV</sequence>
<evidence type="ECO:0000259" key="2">
    <source>
        <dbReference type="Pfam" id="PF10536"/>
    </source>
</evidence>
<evidence type="ECO:0000313" key="3">
    <source>
        <dbReference type="EMBL" id="KAK5771141.1"/>
    </source>
</evidence>